<reference evidence="11" key="1">
    <citation type="submission" date="2019-09" db="EMBL/GenBank/DDBJ databases">
        <title>Draft genome sequence assemblies of isolates from the urinary tract.</title>
        <authorList>
            <person name="Mores C.R."/>
            <person name="Putonti C."/>
            <person name="Wolfe A.J."/>
        </authorList>
    </citation>
    <scope>NUCLEOTIDE SEQUENCE [LARGE SCALE GENOMIC DNA]</scope>
    <source>
        <strain evidence="11">UMB8614</strain>
    </source>
</reference>
<keyword evidence="5" id="KW-0680">Restriction system</keyword>
<protein>
    <recommendedName>
        <fullName evidence="1">site-specific DNA-methyltransferase (adenine-specific)</fullName>
        <ecNumber evidence="1">2.1.1.72</ecNumber>
    </recommendedName>
</protein>
<dbReference type="SUPFAM" id="SSF116734">
    <property type="entry name" value="DNA methylase specificity domain"/>
    <property type="match status" value="1"/>
</dbReference>
<proteinExistence type="predicted"/>
<evidence type="ECO:0000256" key="3">
    <source>
        <dbReference type="ARBA" id="ARBA00022679"/>
    </source>
</evidence>
<dbReference type="InterPro" id="IPR029063">
    <property type="entry name" value="SAM-dependent_MTases_sf"/>
</dbReference>
<dbReference type="RefSeq" id="WP_111882972.1">
    <property type="nucleotide sequence ID" value="NZ_VYVN01000009.1"/>
</dbReference>
<dbReference type="PANTHER" id="PTHR42933:SF3">
    <property type="entry name" value="TYPE I RESTRICTION ENZYME MJAVIII METHYLASE SUBUNIT"/>
    <property type="match status" value="1"/>
</dbReference>
<evidence type="ECO:0000256" key="2">
    <source>
        <dbReference type="ARBA" id="ARBA00022603"/>
    </source>
</evidence>
<dbReference type="Gene3D" id="3.90.220.20">
    <property type="entry name" value="DNA methylase specificity domains"/>
    <property type="match status" value="1"/>
</dbReference>
<keyword evidence="2 10" id="KW-0489">Methyltransferase</keyword>
<keyword evidence="11" id="KW-1185">Reference proteome</keyword>
<gene>
    <name evidence="10" type="ORF">F6I34_04825</name>
</gene>
<dbReference type="InterPro" id="IPR003356">
    <property type="entry name" value="DNA_methylase_A-5"/>
</dbReference>
<evidence type="ECO:0000256" key="4">
    <source>
        <dbReference type="ARBA" id="ARBA00022691"/>
    </source>
</evidence>
<evidence type="ECO:0000256" key="7">
    <source>
        <dbReference type="ARBA" id="ARBA00047942"/>
    </source>
</evidence>
<evidence type="ECO:0000313" key="10">
    <source>
        <dbReference type="EMBL" id="KAA9240379.1"/>
    </source>
</evidence>
<keyword evidence="4" id="KW-0949">S-adenosyl-L-methionine</keyword>
<keyword evidence="8" id="KW-0175">Coiled coil</keyword>
<feature type="coiled-coil region" evidence="8">
    <location>
        <begin position="557"/>
        <end position="584"/>
    </location>
</feature>
<dbReference type="GO" id="GO:0008170">
    <property type="term" value="F:N-methyltransferase activity"/>
    <property type="evidence" value="ECO:0007669"/>
    <property type="project" value="InterPro"/>
</dbReference>
<accession>A0A5N1BQD4</accession>
<dbReference type="InterPro" id="IPR044946">
    <property type="entry name" value="Restrct_endonuc_typeI_TRD_sf"/>
</dbReference>
<evidence type="ECO:0000259" key="9">
    <source>
        <dbReference type="Pfam" id="PF02384"/>
    </source>
</evidence>
<evidence type="ECO:0000256" key="8">
    <source>
        <dbReference type="SAM" id="Coils"/>
    </source>
</evidence>
<comment type="caution">
    <text evidence="10">The sequence shown here is derived from an EMBL/GenBank/DDBJ whole genome shotgun (WGS) entry which is preliminary data.</text>
</comment>
<dbReference type="Proteomes" id="UP000326476">
    <property type="component" value="Unassembled WGS sequence"/>
</dbReference>
<evidence type="ECO:0000313" key="11">
    <source>
        <dbReference type="Proteomes" id="UP000326476"/>
    </source>
</evidence>
<dbReference type="GO" id="GO:0009007">
    <property type="term" value="F:site-specific DNA-methyltransferase (adenine-specific) activity"/>
    <property type="evidence" value="ECO:0007669"/>
    <property type="project" value="UniProtKB-EC"/>
</dbReference>
<evidence type="ECO:0000256" key="6">
    <source>
        <dbReference type="ARBA" id="ARBA00023125"/>
    </source>
</evidence>
<dbReference type="GO" id="GO:0032259">
    <property type="term" value="P:methylation"/>
    <property type="evidence" value="ECO:0007669"/>
    <property type="project" value="UniProtKB-KW"/>
</dbReference>
<feature type="domain" description="DNA methylase adenine-specific" evidence="9">
    <location>
        <begin position="131"/>
        <end position="391"/>
    </location>
</feature>
<dbReference type="InterPro" id="IPR051537">
    <property type="entry name" value="DNA_Adenine_Mtase"/>
</dbReference>
<dbReference type="EMBL" id="VYVN01000009">
    <property type="protein sequence ID" value="KAA9240379.1"/>
    <property type="molecule type" value="Genomic_DNA"/>
</dbReference>
<name>A0A5N1BQD4_9LACT</name>
<dbReference type="Pfam" id="PF02384">
    <property type="entry name" value="N6_Mtase"/>
    <property type="match status" value="1"/>
</dbReference>
<organism evidence="10 11">
    <name type="scientific">Aerococcus tenax</name>
    <dbReference type="NCBI Taxonomy" id="3078812"/>
    <lineage>
        <taxon>Bacteria</taxon>
        <taxon>Bacillati</taxon>
        <taxon>Bacillota</taxon>
        <taxon>Bacilli</taxon>
        <taxon>Lactobacillales</taxon>
        <taxon>Aerococcaceae</taxon>
        <taxon>Aerococcus</taxon>
    </lineage>
</organism>
<comment type="catalytic activity">
    <reaction evidence="7">
        <text>a 2'-deoxyadenosine in DNA + S-adenosyl-L-methionine = an N(6)-methyl-2'-deoxyadenosine in DNA + S-adenosyl-L-homocysteine + H(+)</text>
        <dbReference type="Rhea" id="RHEA:15197"/>
        <dbReference type="Rhea" id="RHEA-COMP:12418"/>
        <dbReference type="Rhea" id="RHEA-COMP:12419"/>
        <dbReference type="ChEBI" id="CHEBI:15378"/>
        <dbReference type="ChEBI" id="CHEBI:57856"/>
        <dbReference type="ChEBI" id="CHEBI:59789"/>
        <dbReference type="ChEBI" id="CHEBI:90615"/>
        <dbReference type="ChEBI" id="CHEBI:90616"/>
        <dbReference type="EC" id="2.1.1.72"/>
    </reaction>
</comment>
<evidence type="ECO:0000256" key="1">
    <source>
        <dbReference type="ARBA" id="ARBA00011900"/>
    </source>
</evidence>
<dbReference type="GO" id="GO:0009307">
    <property type="term" value="P:DNA restriction-modification system"/>
    <property type="evidence" value="ECO:0007669"/>
    <property type="project" value="UniProtKB-KW"/>
</dbReference>
<keyword evidence="6" id="KW-0238">DNA-binding</keyword>
<sequence length="586" mass="68708">MVYYNHNKKKRKWVESMQKQEYKQLQEWFLKKGTEYIFIFMNKWRGYSFLADDIVFIFSRAYFDEENFPNQFLGDTKSINILFERIDSKYMELVQEVRSELSKEELKAIILNFDRTRYSNELKMKNSLTIPDNVKKLAYSLLEIKEEDKLLQPYSSDGDFLVDFILNYPKASISGIELNTNDILISEITASIIGADKGKINIYQSEYLNADLEKIDYNKIFSIPPLGVRPGYLKNILEDKELINLYNENEFRIYDEWLNILKVTTNSKFDKALFIMMSRPLFDERTKTIRKYLLRNGLIEGVIELPEGLFKETRISTYMLLLSNNNNRVKMVNARALSKKDHLLNRIDEKSVETILKAYSEDSEISQTVTLKMIEENDFSLMPRRYTNKELELDNYYYLKDVASIKRGYANLKQSDLNERLSDTETNIKILAARDISDEFDIEDLRSMKNIEEKESVYCVENGDIVFSRGGAYNSLLIRNKGKEKVLVNGTLYIITCDESKINPYYLQMYLASEHCLSQIESLNTGTAISFMSIKQLGELKIPKATKELEEELSQRYKTILDKKEVIRLQKKRLEEETADLISEVL</sequence>
<dbReference type="SUPFAM" id="SSF53335">
    <property type="entry name" value="S-adenosyl-L-methionine-dependent methyltransferases"/>
    <property type="match status" value="1"/>
</dbReference>
<dbReference type="PANTHER" id="PTHR42933">
    <property type="entry name" value="SLR6095 PROTEIN"/>
    <property type="match status" value="1"/>
</dbReference>
<evidence type="ECO:0000256" key="5">
    <source>
        <dbReference type="ARBA" id="ARBA00022747"/>
    </source>
</evidence>
<dbReference type="AlphaFoldDB" id="A0A5N1BQD4"/>
<dbReference type="GO" id="GO:0003677">
    <property type="term" value="F:DNA binding"/>
    <property type="evidence" value="ECO:0007669"/>
    <property type="project" value="UniProtKB-KW"/>
</dbReference>
<keyword evidence="3" id="KW-0808">Transferase</keyword>
<dbReference type="EC" id="2.1.1.72" evidence="1"/>
<dbReference type="Gene3D" id="3.40.50.150">
    <property type="entry name" value="Vaccinia Virus protein VP39"/>
    <property type="match status" value="1"/>
</dbReference>